<dbReference type="EMBL" id="JBHSJE010000006">
    <property type="protein sequence ID" value="MFC4981273.1"/>
    <property type="molecule type" value="Genomic_DNA"/>
</dbReference>
<dbReference type="PANTHER" id="PTHR43747">
    <property type="entry name" value="FAD-BINDING PROTEIN"/>
    <property type="match status" value="1"/>
</dbReference>
<dbReference type="Pfam" id="PF01494">
    <property type="entry name" value="FAD_binding_3"/>
    <property type="match status" value="1"/>
</dbReference>
<evidence type="ECO:0000259" key="2">
    <source>
        <dbReference type="Pfam" id="PF01494"/>
    </source>
</evidence>
<dbReference type="InterPro" id="IPR036188">
    <property type="entry name" value="FAD/NAD-bd_sf"/>
</dbReference>
<dbReference type="InterPro" id="IPR002938">
    <property type="entry name" value="FAD-bd"/>
</dbReference>
<sequence length="384" mass="40729">MTSATAGCGTPRDHYDVVIAGGGPAGCAAALTLSRAGRTVLLADAATGPPKTGEALVPVARLLLRDLQVPDTVLTAGHLPCHGNHSAWGSTTLHTVDFIRDPYGHGWHLDRPLFDRSLRIAAGAAGADVAEHTAVRRPVRDSDGIWRLTLHAAPAGPFAVTCRWIVDATGRRAAIAVPAGARRHIEDRLTSHHLVLGALPEATDSHSLVESTPDGWWYTTLLPSRRRLVAYFTDPDLITPADFRRRLLATRYVAPTALPHGLGPPGPPRRAPAHSAYLGQVHGDGWIAAGDAALAFDPLSSQGILTALYSGLCTGQAIDAHLRGVPGALDAYSAKIIAARTAYQHAHRAAHAQEARWSDRPFWSRRQGTAAERAVHASGTLPPP</sequence>
<gene>
    <name evidence="3" type="ORF">ACFPL4_23420</name>
</gene>
<dbReference type="GO" id="GO:0016491">
    <property type="term" value="F:oxidoreductase activity"/>
    <property type="evidence" value="ECO:0007669"/>
    <property type="project" value="UniProtKB-KW"/>
</dbReference>
<dbReference type="Gene3D" id="3.30.9.100">
    <property type="match status" value="1"/>
</dbReference>
<comment type="caution">
    <text evidence="3">The sequence shown here is derived from an EMBL/GenBank/DDBJ whole genome shotgun (WGS) entry which is preliminary data.</text>
</comment>
<evidence type="ECO:0000313" key="4">
    <source>
        <dbReference type="Proteomes" id="UP001595908"/>
    </source>
</evidence>
<dbReference type="Proteomes" id="UP001595908">
    <property type="component" value="Unassembled WGS sequence"/>
</dbReference>
<dbReference type="InterPro" id="IPR050816">
    <property type="entry name" value="Flavin-dep_Halogenase_NPB"/>
</dbReference>
<dbReference type="GeneID" id="31236827"/>
<name>A0ABV9VCD6_STRAZ</name>
<keyword evidence="4" id="KW-1185">Reference proteome</keyword>
<feature type="domain" description="FAD-binding" evidence="2">
    <location>
        <begin position="15"/>
        <end position="335"/>
    </location>
</feature>
<organism evidence="3 4">
    <name type="scientific">Streptomyces atroolivaceus</name>
    <dbReference type="NCBI Taxonomy" id="66869"/>
    <lineage>
        <taxon>Bacteria</taxon>
        <taxon>Bacillati</taxon>
        <taxon>Actinomycetota</taxon>
        <taxon>Actinomycetes</taxon>
        <taxon>Kitasatosporales</taxon>
        <taxon>Streptomycetaceae</taxon>
        <taxon>Streptomyces</taxon>
    </lineage>
</organism>
<reference evidence="4" key="1">
    <citation type="journal article" date="2019" name="Int. J. Syst. Evol. Microbiol.">
        <title>The Global Catalogue of Microorganisms (GCM) 10K type strain sequencing project: providing services to taxonomists for standard genome sequencing and annotation.</title>
        <authorList>
            <consortium name="The Broad Institute Genomics Platform"/>
            <consortium name="The Broad Institute Genome Sequencing Center for Infectious Disease"/>
            <person name="Wu L."/>
            <person name="Ma J."/>
        </authorList>
    </citation>
    <scope>NUCLEOTIDE SEQUENCE [LARGE SCALE GENOMIC DNA]</scope>
    <source>
        <strain evidence="4">ICMP 257</strain>
    </source>
</reference>
<dbReference type="PANTHER" id="PTHR43747:SF1">
    <property type="entry name" value="SLR1998 PROTEIN"/>
    <property type="match status" value="1"/>
</dbReference>
<evidence type="ECO:0000256" key="1">
    <source>
        <dbReference type="ARBA" id="ARBA00038396"/>
    </source>
</evidence>
<proteinExistence type="inferred from homology"/>
<dbReference type="Gene3D" id="3.50.50.60">
    <property type="entry name" value="FAD/NAD(P)-binding domain"/>
    <property type="match status" value="1"/>
</dbReference>
<protein>
    <submittedName>
        <fullName evidence="3">NAD(P)/FAD-dependent oxidoreductase</fullName>
        <ecNumber evidence="3">1.-.-.-</ecNumber>
    </submittedName>
</protein>
<dbReference type="RefSeq" id="WP_051710020.1">
    <property type="nucleotide sequence ID" value="NZ_JBFBDJ010000023.1"/>
</dbReference>
<dbReference type="EC" id="1.-.-.-" evidence="3"/>
<dbReference type="PRINTS" id="PR00420">
    <property type="entry name" value="RNGMNOXGNASE"/>
</dbReference>
<comment type="similarity">
    <text evidence="1">Belongs to the flavin-dependent halogenase family. Bacterial tryptophan halogenase subfamily.</text>
</comment>
<keyword evidence="3" id="KW-0560">Oxidoreductase</keyword>
<accession>A0ABV9VCD6</accession>
<evidence type="ECO:0000313" key="3">
    <source>
        <dbReference type="EMBL" id="MFC4981273.1"/>
    </source>
</evidence>
<dbReference type="SUPFAM" id="SSF51905">
    <property type="entry name" value="FAD/NAD(P)-binding domain"/>
    <property type="match status" value="1"/>
</dbReference>